<dbReference type="Proteomes" id="UP001500552">
    <property type="component" value="Unassembled WGS sequence"/>
</dbReference>
<feature type="transmembrane region" description="Helical" evidence="9">
    <location>
        <begin position="286"/>
        <end position="309"/>
    </location>
</feature>
<keyword evidence="4" id="KW-1003">Cell membrane</keyword>
<feature type="transmembrane region" description="Helical" evidence="9">
    <location>
        <begin position="113"/>
        <end position="135"/>
    </location>
</feature>
<evidence type="ECO:0000313" key="10">
    <source>
        <dbReference type="EMBL" id="GAA4427576.1"/>
    </source>
</evidence>
<keyword evidence="5 9" id="KW-0812">Transmembrane</keyword>
<dbReference type="PANTHER" id="PTHR48086:SF7">
    <property type="entry name" value="SODIUM-SOLUTE SYMPORTER-RELATED"/>
    <property type="match status" value="1"/>
</dbReference>
<keyword evidence="3" id="KW-0813">Transport</keyword>
<organism evidence="10 11">
    <name type="scientific">Pontibacter saemangeumensis</name>
    <dbReference type="NCBI Taxonomy" id="1084525"/>
    <lineage>
        <taxon>Bacteria</taxon>
        <taxon>Pseudomonadati</taxon>
        <taxon>Bacteroidota</taxon>
        <taxon>Cytophagia</taxon>
        <taxon>Cytophagales</taxon>
        <taxon>Hymenobacteraceae</taxon>
        <taxon>Pontibacter</taxon>
    </lineage>
</organism>
<comment type="subcellular location">
    <subcellularLocation>
        <location evidence="1">Membrane</location>
        <topology evidence="1">Multi-pass membrane protein</topology>
    </subcellularLocation>
</comment>
<dbReference type="PANTHER" id="PTHR48086">
    <property type="entry name" value="SODIUM/PROLINE SYMPORTER-RELATED"/>
    <property type="match status" value="1"/>
</dbReference>
<dbReference type="PROSITE" id="PS00456">
    <property type="entry name" value="NA_SOLUT_SYMP_1"/>
    <property type="match status" value="1"/>
</dbReference>
<evidence type="ECO:0000256" key="6">
    <source>
        <dbReference type="ARBA" id="ARBA00022989"/>
    </source>
</evidence>
<evidence type="ECO:0000256" key="1">
    <source>
        <dbReference type="ARBA" id="ARBA00004141"/>
    </source>
</evidence>
<evidence type="ECO:0000313" key="11">
    <source>
        <dbReference type="Proteomes" id="UP001500552"/>
    </source>
</evidence>
<feature type="transmembrane region" description="Helical" evidence="9">
    <location>
        <begin position="447"/>
        <end position="466"/>
    </location>
</feature>
<comment type="similarity">
    <text evidence="2 8">Belongs to the sodium:solute symporter (SSF) (TC 2.A.21) family.</text>
</comment>
<dbReference type="InterPro" id="IPR001734">
    <property type="entry name" value="Na/solute_symporter"/>
</dbReference>
<name>A0ABP8LDG1_9BACT</name>
<keyword evidence="11" id="KW-1185">Reference proteome</keyword>
<evidence type="ECO:0000256" key="9">
    <source>
        <dbReference type="SAM" id="Phobius"/>
    </source>
</evidence>
<dbReference type="Pfam" id="PF00474">
    <property type="entry name" value="SSF"/>
    <property type="match status" value="1"/>
</dbReference>
<dbReference type="Gene3D" id="1.20.1730.10">
    <property type="entry name" value="Sodium/glucose cotransporter"/>
    <property type="match status" value="1"/>
</dbReference>
<accession>A0ABP8LDG1</accession>
<proteinExistence type="inferred from homology"/>
<sequence>MHYIDLLIFVLYMLAMLGIGFYFLRKNEGADDYYVGGRRMGSGHIGLSVVATDVGGGFSIGLGGLGFTMGLSGSWMLFTGLLGAWLAAVFLIPKVKNNPAFAKFLTFPQIFGYYFNARVALLAGIISAIGYTGFTSSQILAGAKLASGTFVSLDLNTALLIMGVIAVVYTVMGGMKAVIYTDTVQWAILMIGLVFIGVPVSFLAVGGGIEQLSFANLLDISWLSEQSGRSMSAIRTTLPPGFLSLTNVTWRQLVNWAITIIPIWFVGMTLYQRIYACRDEKTAKKAWYIAGLFEWPVMAFMGVSLGILARVAAEQGMFDALGAGAVVDPETGLPMLLRTVLPVGLMGLMLSSYFSAILSTADSCLMASSGNIVSDVISHFRRVDPEAPSTLRLSQLVTLAVGAFALWLATTMTNVLDMMLYSYAFMVSGLFVPIIGALFWKRRSSVAAFWAMLAGGAVTVVLQVYSVSAPVAGADLQELSGFLQPYFPADMSGNWTNLGMAELQEVVEQTLSAHSIIHIPWLQLTFRLPLPLDPNLYGLTASLLLYITLTYIYPDKKEEKPWKKATMSPTASTHPLTHKV</sequence>
<feature type="transmembrane region" description="Helical" evidence="9">
    <location>
        <begin position="186"/>
        <end position="209"/>
    </location>
</feature>
<reference evidence="11" key="1">
    <citation type="journal article" date="2019" name="Int. J. Syst. Evol. Microbiol.">
        <title>The Global Catalogue of Microorganisms (GCM) 10K type strain sequencing project: providing services to taxonomists for standard genome sequencing and annotation.</title>
        <authorList>
            <consortium name="The Broad Institute Genomics Platform"/>
            <consortium name="The Broad Institute Genome Sequencing Center for Infectious Disease"/>
            <person name="Wu L."/>
            <person name="Ma J."/>
        </authorList>
    </citation>
    <scope>NUCLEOTIDE SEQUENCE [LARGE SCALE GENOMIC DNA]</scope>
    <source>
        <strain evidence="11">JCM 17926</strain>
    </source>
</reference>
<feature type="transmembrane region" description="Helical" evidence="9">
    <location>
        <begin position="339"/>
        <end position="358"/>
    </location>
</feature>
<feature type="transmembrane region" description="Helical" evidence="9">
    <location>
        <begin position="253"/>
        <end position="274"/>
    </location>
</feature>
<protein>
    <submittedName>
        <fullName evidence="10">Sodium:solute symporter</fullName>
    </submittedName>
</protein>
<dbReference type="PROSITE" id="PS50283">
    <property type="entry name" value="NA_SOLUT_SYMP_3"/>
    <property type="match status" value="1"/>
</dbReference>
<feature type="transmembrane region" description="Helical" evidence="9">
    <location>
        <begin position="536"/>
        <end position="554"/>
    </location>
</feature>
<evidence type="ECO:0000256" key="8">
    <source>
        <dbReference type="RuleBase" id="RU362091"/>
    </source>
</evidence>
<feature type="transmembrane region" description="Helical" evidence="9">
    <location>
        <begin position="420"/>
        <end position="440"/>
    </location>
</feature>
<feature type="transmembrane region" description="Helical" evidence="9">
    <location>
        <begin position="45"/>
        <end position="67"/>
    </location>
</feature>
<comment type="caution">
    <text evidence="10">The sequence shown here is derived from an EMBL/GenBank/DDBJ whole genome shotgun (WGS) entry which is preliminary data.</text>
</comment>
<feature type="transmembrane region" description="Helical" evidence="9">
    <location>
        <begin position="6"/>
        <end position="24"/>
    </location>
</feature>
<keyword evidence="7 9" id="KW-0472">Membrane</keyword>
<feature type="transmembrane region" description="Helical" evidence="9">
    <location>
        <begin position="155"/>
        <end position="174"/>
    </location>
</feature>
<keyword evidence="6 9" id="KW-1133">Transmembrane helix</keyword>
<dbReference type="InterPro" id="IPR018212">
    <property type="entry name" value="Na/solute_symporter_CS"/>
</dbReference>
<dbReference type="InterPro" id="IPR038377">
    <property type="entry name" value="Na/Glc_symporter_sf"/>
</dbReference>
<evidence type="ECO:0000256" key="5">
    <source>
        <dbReference type="ARBA" id="ARBA00022692"/>
    </source>
</evidence>
<dbReference type="EMBL" id="BAABHC010000004">
    <property type="protein sequence ID" value="GAA4427576.1"/>
    <property type="molecule type" value="Genomic_DNA"/>
</dbReference>
<feature type="transmembrane region" description="Helical" evidence="9">
    <location>
        <begin position="73"/>
        <end position="92"/>
    </location>
</feature>
<evidence type="ECO:0000256" key="2">
    <source>
        <dbReference type="ARBA" id="ARBA00006434"/>
    </source>
</evidence>
<gene>
    <name evidence="10" type="ORF">GCM10023188_10800</name>
</gene>
<evidence type="ECO:0000256" key="3">
    <source>
        <dbReference type="ARBA" id="ARBA00022448"/>
    </source>
</evidence>
<evidence type="ECO:0000256" key="7">
    <source>
        <dbReference type="ARBA" id="ARBA00023136"/>
    </source>
</evidence>
<feature type="transmembrane region" description="Helical" evidence="9">
    <location>
        <begin position="390"/>
        <end position="408"/>
    </location>
</feature>
<dbReference type="CDD" id="cd10322">
    <property type="entry name" value="SLC5sbd"/>
    <property type="match status" value="1"/>
</dbReference>
<dbReference type="InterPro" id="IPR050277">
    <property type="entry name" value="Sodium:Solute_Symporter"/>
</dbReference>
<dbReference type="RefSeq" id="WP_345157355.1">
    <property type="nucleotide sequence ID" value="NZ_BAABHC010000004.1"/>
</dbReference>
<evidence type="ECO:0000256" key="4">
    <source>
        <dbReference type="ARBA" id="ARBA00022475"/>
    </source>
</evidence>